<dbReference type="InterPro" id="IPR028202">
    <property type="entry name" value="Reductase_C"/>
</dbReference>
<dbReference type="EMBL" id="JACHMH010000001">
    <property type="protein sequence ID" value="MBB4681535.1"/>
    <property type="molecule type" value="Genomic_DNA"/>
</dbReference>
<feature type="domain" description="Reductase C-terminal" evidence="7">
    <location>
        <begin position="328"/>
        <end position="396"/>
    </location>
</feature>
<evidence type="ECO:0000313" key="8">
    <source>
        <dbReference type="EMBL" id="MBB4681535.1"/>
    </source>
</evidence>
<dbReference type="PANTHER" id="PTHR43557:SF2">
    <property type="entry name" value="RIESKE DOMAIN-CONTAINING PROTEIN-RELATED"/>
    <property type="match status" value="1"/>
</dbReference>
<feature type="compositionally biased region" description="Basic and acidic residues" evidence="5">
    <location>
        <begin position="427"/>
        <end position="436"/>
    </location>
</feature>
<dbReference type="InterPro" id="IPR023753">
    <property type="entry name" value="FAD/NAD-binding_dom"/>
</dbReference>
<name>A0A7W7CHW7_9PSEU</name>
<comment type="cofactor">
    <cofactor evidence="1">
        <name>FAD</name>
        <dbReference type="ChEBI" id="CHEBI:57692"/>
    </cofactor>
</comment>
<reference evidence="8 9" key="1">
    <citation type="submission" date="2020-08" db="EMBL/GenBank/DDBJ databases">
        <title>Sequencing the genomes of 1000 actinobacteria strains.</title>
        <authorList>
            <person name="Klenk H.-P."/>
        </authorList>
    </citation>
    <scope>NUCLEOTIDE SEQUENCE [LARGE SCALE GENOMIC DNA]</scope>
    <source>
        <strain evidence="8 9">DSM 44230</strain>
    </source>
</reference>
<evidence type="ECO:0000259" key="6">
    <source>
        <dbReference type="Pfam" id="PF07992"/>
    </source>
</evidence>
<dbReference type="Proteomes" id="UP000533598">
    <property type="component" value="Unassembled WGS sequence"/>
</dbReference>
<keyword evidence="2" id="KW-0285">Flavoprotein</keyword>
<feature type="compositionally biased region" description="Basic residues" evidence="5">
    <location>
        <begin position="417"/>
        <end position="426"/>
    </location>
</feature>
<evidence type="ECO:0000313" key="9">
    <source>
        <dbReference type="Proteomes" id="UP000533598"/>
    </source>
</evidence>
<dbReference type="SUPFAM" id="SSF55424">
    <property type="entry name" value="FAD/NAD-linked reductases, dimerisation (C-terminal) domain"/>
    <property type="match status" value="1"/>
</dbReference>
<proteinExistence type="predicted"/>
<keyword evidence="4" id="KW-0560">Oxidoreductase</keyword>
<evidence type="ECO:0000256" key="5">
    <source>
        <dbReference type="SAM" id="MobiDB-lite"/>
    </source>
</evidence>
<dbReference type="GO" id="GO:0016651">
    <property type="term" value="F:oxidoreductase activity, acting on NAD(P)H"/>
    <property type="evidence" value="ECO:0007669"/>
    <property type="project" value="TreeGrafter"/>
</dbReference>
<evidence type="ECO:0000256" key="3">
    <source>
        <dbReference type="ARBA" id="ARBA00022827"/>
    </source>
</evidence>
<dbReference type="Gene3D" id="3.30.390.30">
    <property type="match status" value="1"/>
</dbReference>
<dbReference type="Pfam" id="PF07992">
    <property type="entry name" value="Pyr_redox_2"/>
    <property type="match status" value="1"/>
</dbReference>
<organism evidence="8 9">
    <name type="scientific">Crossiella cryophila</name>
    <dbReference type="NCBI Taxonomy" id="43355"/>
    <lineage>
        <taxon>Bacteria</taxon>
        <taxon>Bacillati</taxon>
        <taxon>Actinomycetota</taxon>
        <taxon>Actinomycetes</taxon>
        <taxon>Pseudonocardiales</taxon>
        <taxon>Pseudonocardiaceae</taxon>
        <taxon>Crossiella</taxon>
    </lineage>
</organism>
<dbReference type="InterPro" id="IPR050446">
    <property type="entry name" value="FAD-oxidoreductase/Apoptosis"/>
</dbReference>
<dbReference type="InterPro" id="IPR016156">
    <property type="entry name" value="FAD/NAD-linked_Rdtase_dimer_sf"/>
</dbReference>
<dbReference type="PRINTS" id="PR00368">
    <property type="entry name" value="FADPNR"/>
</dbReference>
<dbReference type="Gene3D" id="3.50.50.60">
    <property type="entry name" value="FAD/NAD(P)-binding domain"/>
    <property type="match status" value="2"/>
</dbReference>
<dbReference type="AlphaFoldDB" id="A0A7W7CHW7"/>
<protein>
    <submittedName>
        <fullName evidence="8">NADPH-dependent 2,4-dienoyl-CoA reductase/sulfur reductase-like enzyme</fullName>
    </submittedName>
</protein>
<evidence type="ECO:0000256" key="1">
    <source>
        <dbReference type="ARBA" id="ARBA00001974"/>
    </source>
</evidence>
<comment type="caution">
    <text evidence="8">The sequence shown here is derived from an EMBL/GenBank/DDBJ whole genome shotgun (WGS) entry which is preliminary data.</text>
</comment>
<dbReference type="InterPro" id="IPR036188">
    <property type="entry name" value="FAD/NAD-bd_sf"/>
</dbReference>
<feature type="domain" description="FAD/NAD(P)-binding" evidence="6">
    <location>
        <begin position="9"/>
        <end position="306"/>
    </location>
</feature>
<dbReference type="PRINTS" id="PR00411">
    <property type="entry name" value="PNDRDTASEI"/>
</dbReference>
<dbReference type="SUPFAM" id="SSF51905">
    <property type="entry name" value="FAD/NAD(P)-binding domain"/>
    <property type="match status" value="2"/>
</dbReference>
<evidence type="ECO:0000256" key="2">
    <source>
        <dbReference type="ARBA" id="ARBA00022630"/>
    </source>
</evidence>
<dbReference type="PANTHER" id="PTHR43557">
    <property type="entry name" value="APOPTOSIS-INDUCING FACTOR 1"/>
    <property type="match status" value="1"/>
</dbReference>
<dbReference type="GO" id="GO:0005737">
    <property type="term" value="C:cytoplasm"/>
    <property type="evidence" value="ECO:0007669"/>
    <property type="project" value="TreeGrafter"/>
</dbReference>
<keyword evidence="3" id="KW-0274">FAD</keyword>
<dbReference type="Pfam" id="PF14759">
    <property type="entry name" value="Reductase_C"/>
    <property type="match status" value="1"/>
</dbReference>
<evidence type="ECO:0000259" key="7">
    <source>
        <dbReference type="Pfam" id="PF14759"/>
    </source>
</evidence>
<feature type="region of interest" description="Disordered" evidence="5">
    <location>
        <begin position="392"/>
        <end position="436"/>
    </location>
</feature>
<gene>
    <name evidence="8" type="ORF">HNR67_007653</name>
</gene>
<keyword evidence="9" id="KW-1185">Reference proteome</keyword>
<sequence>MALTGRAERIVVVGTGPAGLNAAERLREQGFSGEVLVVGEEPRLPYHRPALAQQLLLGQAGPEELTLPGLPELDVVWRLGSRAAALDVDRRLLLLPRGEELRYDGLVVATGAQARHLPGAPRHDRRVQVLRTMNDGLALQRNVTAGQGPVVIVGGGFLGCELAASLRAMDIPVLLVDRGGDLLGDVLGERMGAAVTQLHQDAGVRLALGVTVWRFAPHPGGIAVQLTDGSQVSARCVVLAVGAIPASYWLRGSGLVLEDGVLCDTTCHAIGAQDVVVAGDLARWPNLRFDETPRRVEHWINAVEMGRAAADSLLAGAGARPFTPLPRFWSAQHGVRIQAAGAPALAGDTIALAGARSLGHQVCGYVRRGWLVGVAAWDSPRGMRQWTAELDRQSAVGAPRPSPGETEAPRGMPSVHGRARRGWRCGRRGERGGEVG</sequence>
<evidence type="ECO:0000256" key="4">
    <source>
        <dbReference type="ARBA" id="ARBA00023002"/>
    </source>
</evidence>
<dbReference type="RefSeq" id="WP_185008182.1">
    <property type="nucleotide sequence ID" value="NZ_JACHMH010000001.1"/>
</dbReference>
<accession>A0A7W7CHW7</accession>